<evidence type="ECO:0000256" key="1">
    <source>
        <dbReference type="ARBA" id="ARBA00003907"/>
    </source>
</evidence>
<dbReference type="STRING" id="1271860.SAMN05216174_11098"/>
<dbReference type="Pfam" id="PF04072">
    <property type="entry name" value="LCM"/>
    <property type="match status" value="1"/>
</dbReference>
<dbReference type="AlphaFoldDB" id="A0A1G6U4B4"/>
<evidence type="ECO:0000256" key="6">
    <source>
        <dbReference type="RuleBase" id="RU362030"/>
    </source>
</evidence>
<evidence type="ECO:0000256" key="5">
    <source>
        <dbReference type="ARBA" id="ARBA00022691"/>
    </source>
</evidence>
<evidence type="ECO:0000256" key="4">
    <source>
        <dbReference type="ARBA" id="ARBA00022679"/>
    </source>
</evidence>
<dbReference type="Gene3D" id="3.40.50.150">
    <property type="entry name" value="Vaccinia Virus protein VP39"/>
    <property type="match status" value="1"/>
</dbReference>
<dbReference type="GO" id="GO:0008168">
    <property type="term" value="F:methyltransferase activity"/>
    <property type="evidence" value="ECO:0007669"/>
    <property type="project" value="UniProtKB-UniRule"/>
</dbReference>
<dbReference type="InterPro" id="IPR007213">
    <property type="entry name" value="Ppm1/Ppm2/Tcmp"/>
</dbReference>
<dbReference type="PANTHER" id="PTHR43619:SF2">
    <property type="entry name" value="S-ADENOSYL-L-METHIONINE-DEPENDENT METHYLTRANSFERASES SUPERFAMILY PROTEIN"/>
    <property type="match status" value="1"/>
</dbReference>
<protein>
    <recommendedName>
        <fullName evidence="6">S-adenosyl-L-methionine-dependent methyltransferase</fullName>
        <ecNumber evidence="6">2.1.1.-</ecNumber>
    </recommendedName>
</protein>
<dbReference type="PANTHER" id="PTHR43619">
    <property type="entry name" value="S-ADENOSYL-L-METHIONINE-DEPENDENT METHYLTRANSFERASE YKTD-RELATED"/>
    <property type="match status" value="1"/>
</dbReference>
<evidence type="ECO:0000313" key="7">
    <source>
        <dbReference type="EMBL" id="SDD36133.1"/>
    </source>
</evidence>
<dbReference type="NCBIfam" id="TIGR00027">
    <property type="entry name" value="mthyl_TIGR00027"/>
    <property type="match status" value="1"/>
</dbReference>
<dbReference type="Proteomes" id="UP000199501">
    <property type="component" value="Unassembled WGS sequence"/>
</dbReference>
<dbReference type="RefSeq" id="WP_228771796.1">
    <property type="nucleotide sequence ID" value="NZ_FMZZ01000010.1"/>
</dbReference>
<dbReference type="GO" id="GO:0032259">
    <property type="term" value="P:methylation"/>
    <property type="evidence" value="ECO:0007669"/>
    <property type="project" value="UniProtKB-KW"/>
</dbReference>
<reference evidence="8" key="1">
    <citation type="submission" date="2016-10" db="EMBL/GenBank/DDBJ databases">
        <authorList>
            <person name="Varghese N."/>
            <person name="Submissions S."/>
        </authorList>
    </citation>
    <scope>NUCLEOTIDE SEQUENCE [LARGE SCALE GENOMIC DNA]</scope>
    <source>
        <strain evidence="8">IBRC-M 10403</strain>
    </source>
</reference>
<keyword evidence="4 7" id="KW-0808">Transferase</keyword>
<name>A0A1G6U4B4_9PSEU</name>
<dbReference type="InterPro" id="IPR011610">
    <property type="entry name" value="SAM_mthyl_Trfase_ML2640-like"/>
</dbReference>
<gene>
    <name evidence="7" type="ORF">SAMN05216174_11098</name>
</gene>
<organism evidence="7 8">
    <name type="scientific">Actinokineospora iranica</name>
    <dbReference type="NCBI Taxonomy" id="1271860"/>
    <lineage>
        <taxon>Bacteria</taxon>
        <taxon>Bacillati</taxon>
        <taxon>Actinomycetota</taxon>
        <taxon>Actinomycetes</taxon>
        <taxon>Pseudonocardiales</taxon>
        <taxon>Pseudonocardiaceae</taxon>
        <taxon>Actinokineospora</taxon>
    </lineage>
</organism>
<dbReference type="EMBL" id="FMZZ01000010">
    <property type="protein sequence ID" value="SDD36133.1"/>
    <property type="molecule type" value="Genomic_DNA"/>
</dbReference>
<dbReference type="EC" id="2.1.1.-" evidence="6"/>
<proteinExistence type="inferred from homology"/>
<evidence type="ECO:0000256" key="3">
    <source>
        <dbReference type="ARBA" id="ARBA00022603"/>
    </source>
</evidence>
<comment type="similarity">
    <text evidence="2 6">Belongs to the UPF0677 family.</text>
</comment>
<keyword evidence="5 6" id="KW-0949">S-adenosyl-L-methionine</keyword>
<comment type="function">
    <text evidence="1 6">Exhibits S-adenosyl-L-methionine-dependent methyltransferase activity.</text>
</comment>
<evidence type="ECO:0000313" key="8">
    <source>
        <dbReference type="Proteomes" id="UP000199501"/>
    </source>
</evidence>
<keyword evidence="8" id="KW-1185">Reference proteome</keyword>
<accession>A0A1G6U4B4</accession>
<keyword evidence="3 6" id="KW-0489">Methyltransferase</keyword>
<sequence length="289" mass="30724">MSDKTAAVPDGVGMTAIGVAALRAQESARPDRWFDDPLAARFLTAAGWPQPPSDIAEAERQAPPNWLLLMRSVPVRTRFLDEFAHTAAAAGCRQVVLLGAGLDTRAFRLDWPPGTRVFELDLPVMLDFKRDVLADAGATPRCERIAVPADLVADWPAALAAAGLDTAVPTAWIAEGLLMYFTAAQNEELLGRIGALSAPGSRLALTVVSQNRLDKSKSSLEQGDTLGADVVRMWRSGAPEDPVAWLAEHGWRATVFDPAERAAAYGRPGLLDGLGREPGGGGLISAIRA</sequence>
<dbReference type="SUPFAM" id="SSF53335">
    <property type="entry name" value="S-adenosyl-L-methionine-dependent methyltransferases"/>
    <property type="match status" value="1"/>
</dbReference>
<evidence type="ECO:0000256" key="2">
    <source>
        <dbReference type="ARBA" id="ARBA00008138"/>
    </source>
</evidence>
<dbReference type="InterPro" id="IPR029063">
    <property type="entry name" value="SAM-dependent_MTases_sf"/>
</dbReference>